<evidence type="ECO:0000259" key="2">
    <source>
        <dbReference type="Pfam" id="PF13843"/>
    </source>
</evidence>
<feature type="compositionally biased region" description="Acidic residues" evidence="1">
    <location>
        <begin position="42"/>
        <end position="56"/>
    </location>
</feature>
<dbReference type="EMBL" id="JAZGQO010000014">
    <property type="protein sequence ID" value="KAK6170416.1"/>
    <property type="molecule type" value="Genomic_DNA"/>
</dbReference>
<sequence>MASAMKPRKRPRPNALTLNDVVDLINNSDEENCSSDSGSDVDISELCDYDSDSSELETEKEVNKRRSTETITTDTVADDSIGLNFITNNSTPNDTDIEFEEIWRYVEDRQNDRPPVLHDFAAESGPVWNPDNCHDPVKYFDKFFESTSFTNNKSLWQFFVDETNKYFEYRYNKHENIPPRSRLHLWTPTYINQMRAFIGLIINMGLVRKHTLEQYWNKDFSQETPIYRNTFTYESFKLLLRCFHVSDSLLEPKKGTDNYNPVYKFQSVLDHFNMSWAREYLLSCNISIDESIVGFKGRHNLVNYIRIKKHHQWGPKEYNLCDSRTGYMYQTIYHTSSLKTSKYGQPYDVCAKLLTNHGGKYHHLIVDNYYTSVDLCNNMLDKQIYVTGTVRSNRRGLPPGIKQTLKKKGDIIAVRKGQLLAVNWFDRRQVRLLTTHGSAKAVKQDKKENILVPQVINEYNHGMGGVDLSDQMTDHYSAELRTVKCWRKVVFHLIDRTVTNAYLCYKNNKNINGKKLNHLQFMIRLVEGLINGYTQPRRKVGRPSLTSPNKVLSTIQHYLECIPDKRRKPCVSCAQSRDQGFKGTRITTWCRQCGVGLCRKCFPGYHK</sequence>
<comment type="caution">
    <text evidence="3">The sequence shown here is derived from an EMBL/GenBank/DDBJ whole genome shotgun (WGS) entry which is preliminary data.</text>
</comment>
<evidence type="ECO:0000256" key="1">
    <source>
        <dbReference type="SAM" id="MobiDB-lite"/>
    </source>
</evidence>
<keyword evidence="4" id="KW-1185">Reference proteome</keyword>
<dbReference type="InterPro" id="IPR029526">
    <property type="entry name" value="PGBD"/>
</dbReference>
<feature type="compositionally biased region" description="Basic and acidic residues" evidence="1">
    <location>
        <begin position="57"/>
        <end position="67"/>
    </location>
</feature>
<organism evidence="3 4">
    <name type="scientific">Patella caerulea</name>
    <name type="common">Rayed Mediterranean limpet</name>
    <dbReference type="NCBI Taxonomy" id="87958"/>
    <lineage>
        <taxon>Eukaryota</taxon>
        <taxon>Metazoa</taxon>
        <taxon>Spiralia</taxon>
        <taxon>Lophotrochozoa</taxon>
        <taxon>Mollusca</taxon>
        <taxon>Gastropoda</taxon>
        <taxon>Patellogastropoda</taxon>
        <taxon>Patelloidea</taxon>
        <taxon>Patellidae</taxon>
        <taxon>Patella</taxon>
    </lineage>
</organism>
<dbReference type="Pfam" id="PF13843">
    <property type="entry name" value="DDE_Tnp_1_7"/>
    <property type="match status" value="1"/>
</dbReference>
<dbReference type="AlphaFoldDB" id="A0AAN8J5K6"/>
<gene>
    <name evidence="3" type="ORF">SNE40_018817</name>
</gene>
<feature type="region of interest" description="Disordered" evidence="1">
    <location>
        <begin position="26"/>
        <end position="67"/>
    </location>
</feature>
<dbReference type="Proteomes" id="UP001347796">
    <property type="component" value="Unassembled WGS sequence"/>
</dbReference>
<evidence type="ECO:0000313" key="4">
    <source>
        <dbReference type="Proteomes" id="UP001347796"/>
    </source>
</evidence>
<evidence type="ECO:0000313" key="3">
    <source>
        <dbReference type="EMBL" id="KAK6170416.1"/>
    </source>
</evidence>
<protein>
    <recommendedName>
        <fullName evidence="2">PiggyBac transposable element-derived protein domain-containing protein</fullName>
    </recommendedName>
</protein>
<dbReference type="PANTHER" id="PTHR46599:SF3">
    <property type="entry name" value="PIGGYBAC TRANSPOSABLE ELEMENT-DERIVED PROTEIN 4"/>
    <property type="match status" value="1"/>
</dbReference>
<accession>A0AAN8J5K6</accession>
<feature type="domain" description="PiggyBac transposable element-derived protein" evidence="2">
    <location>
        <begin position="135"/>
        <end position="502"/>
    </location>
</feature>
<dbReference type="PANTHER" id="PTHR46599">
    <property type="entry name" value="PIGGYBAC TRANSPOSABLE ELEMENT-DERIVED PROTEIN 4"/>
    <property type="match status" value="1"/>
</dbReference>
<reference evidence="3 4" key="1">
    <citation type="submission" date="2024-01" db="EMBL/GenBank/DDBJ databases">
        <title>The genome of the rayed Mediterranean limpet Patella caerulea (Linnaeus, 1758).</title>
        <authorList>
            <person name="Anh-Thu Weber A."/>
            <person name="Halstead-Nussloch G."/>
        </authorList>
    </citation>
    <scope>NUCLEOTIDE SEQUENCE [LARGE SCALE GENOMIC DNA]</scope>
    <source>
        <strain evidence="3">AATW-2023a</strain>
        <tissue evidence="3">Whole specimen</tissue>
    </source>
</reference>
<proteinExistence type="predicted"/>
<name>A0AAN8J5K6_PATCE</name>